<feature type="region of interest" description="Disordered" evidence="1">
    <location>
        <begin position="1"/>
        <end position="49"/>
    </location>
</feature>
<feature type="compositionally biased region" description="Acidic residues" evidence="1">
    <location>
        <begin position="25"/>
        <end position="44"/>
    </location>
</feature>
<accession>A0A9P0PC87</accession>
<protein>
    <submittedName>
        <fullName evidence="2">Uncharacterized protein</fullName>
    </submittedName>
</protein>
<gene>
    <name evidence="2" type="ORF">ACAOBT_LOCUS12710</name>
</gene>
<sequence length="113" mass="12713">MSEDEEATGFSDDSLADQNYSPNEMFDDDSSSEDENPSDPESDSSDNIPLINFVKKRKWEAVAGARNHFPFSVPYTGVHPDVVQKLSGKNPVSFFQHFIDNEIITLLVNETNR</sequence>
<organism evidence="2 3">
    <name type="scientific">Acanthoscelides obtectus</name>
    <name type="common">Bean weevil</name>
    <name type="synonym">Bruchus obtectus</name>
    <dbReference type="NCBI Taxonomy" id="200917"/>
    <lineage>
        <taxon>Eukaryota</taxon>
        <taxon>Metazoa</taxon>
        <taxon>Ecdysozoa</taxon>
        <taxon>Arthropoda</taxon>
        <taxon>Hexapoda</taxon>
        <taxon>Insecta</taxon>
        <taxon>Pterygota</taxon>
        <taxon>Neoptera</taxon>
        <taxon>Endopterygota</taxon>
        <taxon>Coleoptera</taxon>
        <taxon>Polyphaga</taxon>
        <taxon>Cucujiformia</taxon>
        <taxon>Chrysomeloidea</taxon>
        <taxon>Chrysomelidae</taxon>
        <taxon>Bruchinae</taxon>
        <taxon>Bruchini</taxon>
        <taxon>Acanthoscelides</taxon>
    </lineage>
</organism>
<dbReference type="Proteomes" id="UP001152888">
    <property type="component" value="Unassembled WGS sequence"/>
</dbReference>
<dbReference type="EMBL" id="CAKOFQ010006860">
    <property type="protein sequence ID" value="CAH1977517.1"/>
    <property type="molecule type" value="Genomic_DNA"/>
</dbReference>
<evidence type="ECO:0000313" key="3">
    <source>
        <dbReference type="Proteomes" id="UP001152888"/>
    </source>
</evidence>
<evidence type="ECO:0000313" key="2">
    <source>
        <dbReference type="EMBL" id="CAH1977517.1"/>
    </source>
</evidence>
<dbReference type="AlphaFoldDB" id="A0A9P0PC87"/>
<reference evidence="2" key="1">
    <citation type="submission" date="2022-03" db="EMBL/GenBank/DDBJ databases">
        <authorList>
            <person name="Sayadi A."/>
        </authorList>
    </citation>
    <scope>NUCLEOTIDE SEQUENCE</scope>
</reference>
<dbReference type="OrthoDB" id="6775737at2759"/>
<evidence type="ECO:0000256" key="1">
    <source>
        <dbReference type="SAM" id="MobiDB-lite"/>
    </source>
</evidence>
<keyword evidence="3" id="KW-1185">Reference proteome</keyword>
<name>A0A9P0PC87_ACAOB</name>
<proteinExistence type="predicted"/>
<comment type="caution">
    <text evidence="2">The sequence shown here is derived from an EMBL/GenBank/DDBJ whole genome shotgun (WGS) entry which is preliminary data.</text>
</comment>